<gene>
    <name evidence="3" type="ORF">METZ01_LOCUS158635</name>
</gene>
<evidence type="ECO:0000259" key="2">
    <source>
        <dbReference type="Pfam" id="PF00892"/>
    </source>
</evidence>
<feature type="domain" description="EamA" evidence="2">
    <location>
        <begin position="6"/>
        <end position="82"/>
    </location>
</feature>
<dbReference type="EMBL" id="UINC01027108">
    <property type="protein sequence ID" value="SVB05781.1"/>
    <property type="molecule type" value="Genomic_DNA"/>
</dbReference>
<feature type="transmembrane region" description="Helical" evidence="1">
    <location>
        <begin position="58"/>
        <end position="80"/>
    </location>
</feature>
<feature type="transmembrane region" description="Helical" evidence="1">
    <location>
        <begin position="33"/>
        <end position="51"/>
    </location>
</feature>
<name>A0A382AWS9_9ZZZZ</name>
<keyword evidence="1" id="KW-0472">Membrane</keyword>
<dbReference type="AlphaFoldDB" id="A0A382AWS9"/>
<proteinExistence type="predicted"/>
<organism evidence="3">
    <name type="scientific">marine metagenome</name>
    <dbReference type="NCBI Taxonomy" id="408172"/>
    <lineage>
        <taxon>unclassified sequences</taxon>
        <taxon>metagenomes</taxon>
        <taxon>ecological metagenomes</taxon>
    </lineage>
</organism>
<feature type="non-terminal residue" evidence="3">
    <location>
        <position position="89"/>
    </location>
</feature>
<accession>A0A382AWS9</accession>
<keyword evidence="1" id="KW-0812">Transmembrane</keyword>
<reference evidence="3" key="1">
    <citation type="submission" date="2018-05" db="EMBL/GenBank/DDBJ databases">
        <authorList>
            <person name="Lanie J.A."/>
            <person name="Ng W.-L."/>
            <person name="Kazmierczak K.M."/>
            <person name="Andrzejewski T.M."/>
            <person name="Davidsen T.M."/>
            <person name="Wayne K.J."/>
            <person name="Tettelin H."/>
            <person name="Glass J.I."/>
            <person name="Rusch D."/>
            <person name="Podicherti R."/>
            <person name="Tsui H.-C.T."/>
            <person name="Winkler M.E."/>
        </authorList>
    </citation>
    <scope>NUCLEOTIDE SEQUENCE</scope>
</reference>
<evidence type="ECO:0000313" key="3">
    <source>
        <dbReference type="EMBL" id="SVB05781.1"/>
    </source>
</evidence>
<dbReference type="InterPro" id="IPR000620">
    <property type="entry name" value="EamA_dom"/>
</dbReference>
<dbReference type="GO" id="GO:0016020">
    <property type="term" value="C:membrane"/>
    <property type="evidence" value="ECO:0007669"/>
    <property type="project" value="InterPro"/>
</dbReference>
<keyword evidence="1" id="KW-1133">Transmembrane helix</keyword>
<evidence type="ECO:0000256" key="1">
    <source>
        <dbReference type="SAM" id="Phobius"/>
    </source>
</evidence>
<protein>
    <recommendedName>
        <fullName evidence="2">EamA domain-containing protein</fullName>
    </recommendedName>
</protein>
<feature type="transmembrane region" description="Helical" evidence="1">
    <location>
        <begin position="7"/>
        <end position="27"/>
    </location>
</feature>
<sequence length="89" mass="9980">MKTKDIFLVLFINFAFGAAFISAKVGVGEFPPFLFTAMRFLIVALLLIPFLKIHQGQMLNILIISFLGGGIHFSFFYLALDNSRYISSV</sequence>
<dbReference type="Pfam" id="PF00892">
    <property type="entry name" value="EamA"/>
    <property type="match status" value="1"/>
</dbReference>